<feature type="domain" description="Major facilitator superfamily (MFS) profile" evidence="7">
    <location>
        <begin position="176"/>
        <end position="332"/>
    </location>
</feature>
<feature type="signal peptide" evidence="6">
    <location>
        <begin position="1"/>
        <end position="25"/>
    </location>
</feature>
<dbReference type="InterPro" id="IPR029068">
    <property type="entry name" value="Glyas_Bleomycin-R_OHBP_Dase"/>
</dbReference>
<dbReference type="SUPFAM" id="SSF103473">
    <property type="entry name" value="MFS general substrate transporter"/>
    <property type="match status" value="1"/>
</dbReference>
<gene>
    <name evidence="8" type="ORF">IFM46972_10561</name>
</gene>
<evidence type="ECO:0000256" key="5">
    <source>
        <dbReference type="SAM" id="Phobius"/>
    </source>
</evidence>
<feature type="transmembrane region" description="Helical" evidence="5">
    <location>
        <begin position="267"/>
        <end position="293"/>
    </location>
</feature>
<feature type="transmembrane region" description="Helical" evidence="5">
    <location>
        <begin position="214"/>
        <end position="231"/>
    </location>
</feature>
<dbReference type="PROSITE" id="PS50850">
    <property type="entry name" value="MFS"/>
    <property type="match status" value="1"/>
</dbReference>
<dbReference type="InterPro" id="IPR036259">
    <property type="entry name" value="MFS_trans_sf"/>
</dbReference>
<evidence type="ECO:0000313" key="8">
    <source>
        <dbReference type="EMBL" id="GFF56615.1"/>
    </source>
</evidence>
<dbReference type="Proteomes" id="UP000465221">
    <property type="component" value="Unassembled WGS sequence"/>
</dbReference>
<dbReference type="GO" id="GO:0022857">
    <property type="term" value="F:transmembrane transporter activity"/>
    <property type="evidence" value="ECO:0007669"/>
    <property type="project" value="InterPro"/>
</dbReference>
<comment type="subcellular location">
    <subcellularLocation>
        <location evidence="1">Membrane</location>
        <topology evidence="1">Multi-pass membrane protein</topology>
    </subcellularLocation>
</comment>
<sequence>MRIKLASFNVAGFAVLQLLLRLSAGLTGAGASLLAQIPTIFQEPDTHYAVHHTVVSASSWSKSLRFYVDGLGLNIIRIHTFQGDLTTLFGTNTSVLPSYFLGDTTSVHNGTDGVTYLVEFPDAKKIPTVDSNPPDTGLFLTSFWMGDKINATLEYLHRLGIGGKPHIATFSFGSEPLATYATAQLMSQAGLGQVISILPVLGESFGIGNNMGQLSWFPAAYSLTVGTFILGAGRLGDLYGHKLLFTAGFFWLTIWTLFAAFAESIGPLFFCCCRVLQGIGPAFLLPNGMAILARSYEPGILKEMVFSAFESTAPSGFIFGGLFSALAAKYQS</sequence>
<keyword evidence="4 5" id="KW-0472">Membrane</keyword>
<feature type="chain" id="PRO_5034585243" description="Major facilitator superfamily (MFS) profile domain-containing protein" evidence="6">
    <location>
        <begin position="26"/>
        <end position="332"/>
    </location>
</feature>
<dbReference type="Pfam" id="PF07690">
    <property type="entry name" value="MFS_1"/>
    <property type="match status" value="1"/>
</dbReference>
<protein>
    <recommendedName>
        <fullName evidence="7">Major facilitator superfamily (MFS) profile domain-containing protein</fullName>
    </recommendedName>
</protein>
<organism evidence="8 9">
    <name type="scientific">Aspergillus udagawae</name>
    <dbReference type="NCBI Taxonomy" id="91492"/>
    <lineage>
        <taxon>Eukaryota</taxon>
        <taxon>Fungi</taxon>
        <taxon>Dikarya</taxon>
        <taxon>Ascomycota</taxon>
        <taxon>Pezizomycotina</taxon>
        <taxon>Eurotiomycetes</taxon>
        <taxon>Eurotiomycetidae</taxon>
        <taxon>Eurotiales</taxon>
        <taxon>Aspergillaceae</taxon>
        <taxon>Aspergillus</taxon>
        <taxon>Aspergillus subgen. Fumigati</taxon>
    </lineage>
</organism>
<dbReference type="PANTHER" id="PTHR42718">
    <property type="entry name" value="MAJOR FACILITATOR SUPERFAMILY MULTIDRUG TRANSPORTER MFSC"/>
    <property type="match status" value="1"/>
</dbReference>
<dbReference type="PANTHER" id="PTHR42718:SF1">
    <property type="entry name" value="LOW AFFINITY AMMONIUM TRANSPORTER"/>
    <property type="match status" value="1"/>
</dbReference>
<name>A0A8H3XQE6_9EURO</name>
<evidence type="ECO:0000256" key="6">
    <source>
        <dbReference type="SAM" id="SignalP"/>
    </source>
</evidence>
<proteinExistence type="predicted"/>
<dbReference type="AlphaFoldDB" id="A0A8H3XQE6"/>
<accession>A0A8H3XQE6</accession>
<keyword evidence="6" id="KW-0732">Signal</keyword>
<comment type="caution">
    <text evidence="8">The sequence shown here is derived from an EMBL/GenBank/DDBJ whole genome shotgun (WGS) entry which is preliminary data.</text>
</comment>
<dbReference type="GO" id="GO:0016020">
    <property type="term" value="C:membrane"/>
    <property type="evidence" value="ECO:0007669"/>
    <property type="project" value="UniProtKB-SubCell"/>
</dbReference>
<evidence type="ECO:0000256" key="2">
    <source>
        <dbReference type="ARBA" id="ARBA00022692"/>
    </source>
</evidence>
<reference evidence="8 9" key="1">
    <citation type="submission" date="2020-01" db="EMBL/GenBank/DDBJ databases">
        <title>Draft genome sequence of Aspergillus udagawae IFM 46972.</title>
        <authorList>
            <person name="Takahashi H."/>
            <person name="Yaguchi T."/>
        </authorList>
    </citation>
    <scope>NUCLEOTIDE SEQUENCE [LARGE SCALE GENOMIC DNA]</scope>
    <source>
        <strain evidence="8 9">IFM 46972</strain>
    </source>
</reference>
<feature type="transmembrane region" description="Helical" evidence="5">
    <location>
        <begin position="243"/>
        <end position="261"/>
    </location>
</feature>
<dbReference type="EMBL" id="BLKC01000139">
    <property type="protein sequence ID" value="GFF56615.1"/>
    <property type="molecule type" value="Genomic_DNA"/>
</dbReference>
<dbReference type="Gene3D" id="1.20.1250.20">
    <property type="entry name" value="MFS general substrate transporter like domains"/>
    <property type="match status" value="1"/>
</dbReference>
<evidence type="ECO:0000256" key="3">
    <source>
        <dbReference type="ARBA" id="ARBA00022989"/>
    </source>
</evidence>
<evidence type="ECO:0000313" key="9">
    <source>
        <dbReference type="Proteomes" id="UP000465221"/>
    </source>
</evidence>
<evidence type="ECO:0000259" key="7">
    <source>
        <dbReference type="PROSITE" id="PS50850"/>
    </source>
</evidence>
<evidence type="ECO:0000256" key="1">
    <source>
        <dbReference type="ARBA" id="ARBA00004141"/>
    </source>
</evidence>
<dbReference type="SUPFAM" id="SSF54593">
    <property type="entry name" value="Glyoxalase/Bleomycin resistance protein/Dihydroxybiphenyl dioxygenase"/>
    <property type="match status" value="1"/>
</dbReference>
<keyword evidence="2 5" id="KW-0812">Transmembrane</keyword>
<dbReference type="InterPro" id="IPR011701">
    <property type="entry name" value="MFS"/>
</dbReference>
<dbReference type="InterPro" id="IPR020846">
    <property type="entry name" value="MFS_dom"/>
</dbReference>
<evidence type="ECO:0000256" key="4">
    <source>
        <dbReference type="ARBA" id="ARBA00023136"/>
    </source>
</evidence>
<dbReference type="Gene3D" id="3.10.180.10">
    <property type="entry name" value="2,3-Dihydroxybiphenyl 1,2-Dioxygenase, domain 1"/>
    <property type="match status" value="1"/>
</dbReference>
<keyword evidence="3 5" id="KW-1133">Transmembrane helix</keyword>
<feature type="transmembrane region" description="Helical" evidence="5">
    <location>
        <begin position="305"/>
        <end position="328"/>
    </location>
</feature>